<name>A0A8K0GR13_9ROSA</name>
<keyword evidence="7" id="KW-0677">Repeat</keyword>
<evidence type="ECO:0000256" key="3">
    <source>
        <dbReference type="ARBA" id="ARBA00022553"/>
    </source>
</evidence>
<evidence type="ECO:0000256" key="18">
    <source>
        <dbReference type="SAM" id="Phobius"/>
    </source>
</evidence>
<keyword evidence="13" id="KW-0675">Receptor</keyword>
<dbReference type="SUPFAM" id="SSF56112">
    <property type="entry name" value="Protein kinase-like (PK-like)"/>
    <property type="match status" value="1"/>
</dbReference>
<keyword evidence="4" id="KW-0808">Transferase</keyword>
<organism evidence="22 23">
    <name type="scientific">Rhamnella rubrinervis</name>
    <dbReference type="NCBI Taxonomy" id="2594499"/>
    <lineage>
        <taxon>Eukaryota</taxon>
        <taxon>Viridiplantae</taxon>
        <taxon>Streptophyta</taxon>
        <taxon>Embryophyta</taxon>
        <taxon>Tracheophyta</taxon>
        <taxon>Spermatophyta</taxon>
        <taxon>Magnoliopsida</taxon>
        <taxon>eudicotyledons</taxon>
        <taxon>Gunneridae</taxon>
        <taxon>Pentapetalae</taxon>
        <taxon>rosids</taxon>
        <taxon>fabids</taxon>
        <taxon>Rosales</taxon>
        <taxon>Rhamnaceae</taxon>
        <taxon>rhamnoid group</taxon>
        <taxon>Rhamneae</taxon>
        <taxon>Rhamnella</taxon>
    </lineage>
</organism>
<evidence type="ECO:0000256" key="11">
    <source>
        <dbReference type="ARBA" id="ARBA00022989"/>
    </source>
</evidence>
<feature type="signal peptide" evidence="19">
    <location>
        <begin position="1"/>
        <end position="26"/>
    </location>
</feature>
<proteinExistence type="predicted"/>
<dbReference type="FunFam" id="3.30.200.20:FF:001208">
    <property type="entry name" value="Putative DUF26-domain receptor-like protein kinase family protein"/>
    <property type="match status" value="1"/>
</dbReference>
<keyword evidence="12 18" id="KW-0472">Membrane</keyword>
<evidence type="ECO:0000256" key="7">
    <source>
        <dbReference type="ARBA" id="ARBA00022737"/>
    </source>
</evidence>
<keyword evidence="14" id="KW-0325">Glycoprotein</keyword>
<evidence type="ECO:0000256" key="10">
    <source>
        <dbReference type="ARBA" id="ARBA00022840"/>
    </source>
</evidence>
<dbReference type="CDD" id="cd14066">
    <property type="entry name" value="STKc_IRAK"/>
    <property type="match status" value="1"/>
</dbReference>
<keyword evidence="6 19" id="KW-0732">Signal</keyword>
<evidence type="ECO:0000256" key="5">
    <source>
        <dbReference type="ARBA" id="ARBA00022692"/>
    </source>
</evidence>
<evidence type="ECO:0000256" key="19">
    <source>
        <dbReference type="SAM" id="SignalP"/>
    </source>
</evidence>
<evidence type="ECO:0000256" key="6">
    <source>
        <dbReference type="ARBA" id="ARBA00022729"/>
    </source>
</evidence>
<evidence type="ECO:0000259" key="20">
    <source>
        <dbReference type="PROSITE" id="PS50011"/>
    </source>
</evidence>
<evidence type="ECO:0000256" key="13">
    <source>
        <dbReference type="ARBA" id="ARBA00023170"/>
    </source>
</evidence>
<feature type="domain" description="Gnk2-homologous" evidence="21">
    <location>
        <begin position="30"/>
        <end position="131"/>
    </location>
</feature>
<feature type="domain" description="Protein kinase" evidence="20">
    <location>
        <begin position="321"/>
        <end position="576"/>
    </location>
</feature>
<dbReference type="PANTHER" id="PTHR47973">
    <property type="entry name" value="CYSTEINE-RICH RECEPTOR-LIKE PROTEIN KINASE 3"/>
    <property type="match status" value="1"/>
</dbReference>
<evidence type="ECO:0000256" key="2">
    <source>
        <dbReference type="ARBA" id="ARBA00022527"/>
    </source>
</evidence>
<dbReference type="InterPro" id="IPR011009">
    <property type="entry name" value="Kinase-like_dom_sf"/>
</dbReference>
<keyword evidence="23" id="KW-1185">Reference proteome</keyword>
<dbReference type="InterPro" id="IPR001245">
    <property type="entry name" value="Ser-Thr/Tyr_kinase_cat_dom"/>
</dbReference>
<dbReference type="FunFam" id="3.30.430.20:FF:000005">
    <property type="entry name" value="Cysteine-rich receptor-like protein kinase 2"/>
    <property type="match status" value="1"/>
</dbReference>
<feature type="chain" id="PRO_5035432156" description="Cysteine-rich receptor-like protein kinase 2" evidence="19">
    <location>
        <begin position="27"/>
        <end position="660"/>
    </location>
</feature>
<evidence type="ECO:0000256" key="8">
    <source>
        <dbReference type="ARBA" id="ARBA00022741"/>
    </source>
</evidence>
<comment type="caution">
    <text evidence="22">The sequence shown here is derived from an EMBL/GenBank/DDBJ whole genome shotgun (WGS) entry which is preliminary data.</text>
</comment>
<dbReference type="FunFam" id="1.10.510.10:FF:000336">
    <property type="entry name" value="Cysteine-rich receptor-like protein kinase 2"/>
    <property type="match status" value="1"/>
</dbReference>
<reference evidence="22" key="1">
    <citation type="submission" date="2020-03" db="EMBL/GenBank/DDBJ databases">
        <title>A high-quality chromosome-level genome assembly of a woody plant with both climbing and erect habits, Rhamnella rubrinervis.</title>
        <authorList>
            <person name="Lu Z."/>
            <person name="Yang Y."/>
            <person name="Zhu X."/>
            <person name="Sun Y."/>
        </authorList>
    </citation>
    <scope>NUCLEOTIDE SEQUENCE</scope>
    <source>
        <strain evidence="22">BYM</strain>
        <tissue evidence="22">Leaf</tissue>
    </source>
</reference>
<evidence type="ECO:0000256" key="15">
    <source>
        <dbReference type="ARBA" id="ARBA00047558"/>
    </source>
</evidence>
<dbReference type="GO" id="GO:0016020">
    <property type="term" value="C:membrane"/>
    <property type="evidence" value="ECO:0007669"/>
    <property type="project" value="UniProtKB-SubCell"/>
</dbReference>
<dbReference type="EMBL" id="VOIH02000012">
    <property type="protein sequence ID" value="KAF3431230.1"/>
    <property type="molecule type" value="Genomic_DNA"/>
</dbReference>
<keyword evidence="11 18" id="KW-1133">Transmembrane helix</keyword>
<protein>
    <recommendedName>
        <fullName evidence="24">Cysteine-rich receptor-like protein kinase 2</fullName>
    </recommendedName>
</protein>
<accession>A0A8K0GR13</accession>
<keyword evidence="3" id="KW-0597">Phosphoprotein</keyword>
<dbReference type="Gene3D" id="3.30.430.20">
    <property type="entry name" value="Gnk2 domain, C-X8-C-X2-C motif"/>
    <property type="match status" value="2"/>
</dbReference>
<dbReference type="InterPro" id="IPR002902">
    <property type="entry name" value="GNK2"/>
</dbReference>
<feature type="domain" description="Gnk2-homologous" evidence="21">
    <location>
        <begin position="136"/>
        <end position="241"/>
    </location>
</feature>
<evidence type="ECO:0000256" key="12">
    <source>
        <dbReference type="ARBA" id="ARBA00023136"/>
    </source>
</evidence>
<dbReference type="AlphaFoldDB" id="A0A8K0GR13"/>
<keyword evidence="5 18" id="KW-0812">Transmembrane</keyword>
<evidence type="ECO:0000256" key="17">
    <source>
        <dbReference type="PROSITE-ProRule" id="PRU10141"/>
    </source>
</evidence>
<dbReference type="Proteomes" id="UP000796880">
    <property type="component" value="Unassembled WGS sequence"/>
</dbReference>
<comment type="catalytic activity">
    <reaction evidence="16">
        <text>L-threonyl-[protein] + ATP = O-phospho-L-threonyl-[protein] + ADP + H(+)</text>
        <dbReference type="Rhea" id="RHEA:46608"/>
        <dbReference type="Rhea" id="RHEA-COMP:11060"/>
        <dbReference type="Rhea" id="RHEA-COMP:11605"/>
        <dbReference type="ChEBI" id="CHEBI:15378"/>
        <dbReference type="ChEBI" id="CHEBI:30013"/>
        <dbReference type="ChEBI" id="CHEBI:30616"/>
        <dbReference type="ChEBI" id="CHEBI:61977"/>
        <dbReference type="ChEBI" id="CHEBI:456216"/>
    </reaction>
</comment>
<dbReference type="InterPro" id="IPR017441">
    <property type="entry name" value="Protein_kinase_ATP_BS"/>
</dbReference>
<keyword evidence="9" id="KW-0418">Kinase</keyword>
<feature type="binding site" evidence="17">
    <location>
        <position position="349"/>
    </location>
    <ligand>
        <name>ATP</name>
        <dbReference type="ChEBI" id="CHEBI:30616"/>
    </ligand>
</feature>
<dbReference type="InterPro" id="IPR052059">
    <property type="entry name" value="CR_Ser/Thr_kinase"/>
</dbReference>
<evidence type="ECO:0000256" key="9">
    <source>
        <dbReference type="ARBA" id="ARBA00022777"/>
    </source>
</evidence>
<comment type="subcellular location">
    <subcellularLocation>
        <location evidence="1">Membrane</location>
        <topology evidence="1">Single-pass membrane protein</topology>
    </subcellularLocation>
</comment>
<dbReference type="OrthoDB" id="1908121at2759"/>
<dbReference type="CDD" id="cd23509">
    <property type="entry name" value="Gnk2-like"/>
    <property type="match status" value="2"/>
</dbReference>
<comment type="catalytic activity">
    <reaction evidence="15">
        <text>L-seryl-[protein] + ATP = O-phospho-L-seryl-[protein] + ADP + H(+)</text>
        <dbReference type="Rhea" id="RHEA:17989"/>
        <dbReference type="Rhea" id="RHEA-COMP:9863"/>
        <dbReference type="Rhea" id="RHEA-COMP:11604"/>
        <dbReference type="ChEBI" id="CHEBI:15378"/>
        <dbReference type="ChEBI" id="CHEBI:29999"/>
        <dbReference type="ChEBI" id="CHEBI:30616"/>
        <dbReference type="ChEBI" id="CHEBI:83421"/>
        <dbReference type="ChEBI" id="CHEBI:456216"/>
    </reaction>
</comment>
<dbReference type="PROSITE" id="PS00108">
    <property type="entry name" value="PROTEIN_KINASE_ST"/>
    <property type="match status" value="1"/>
</dbReference>
<evidence type="ECO:0000313" key="22">
    <source>
        <dbReference type="EMBL" id="KAF3431230.1"/>
    </source>
</evidence>
<dbReference type="PROSITE" id="PS00107">
    <property type="entry name" value="PROTEIN_KINASE_ATP"/>
    <property type="match status" value="1"/>
</dbReference>
<dbReference type="Gene3D" id="3.30.200.20">
    <property type="entry name" value="Phosphorylase Kinase, domain 1"/>
    <property type="match status" value="1"/>
</dbReference>
<dbReference type="Pfam" id="PF07714">
    <property type="entry name" value="PK_Tyr_Ser-Thr"/>
    <property type="match status" value="1"/>
</dbReference>
<keyword evidence="10 17" id="KW-0067">ATP-binding</keyword>
<dbReference type="InterPro" id="IPR000719">
    <property type="entry name" value="Prot_kinase_dom"/>
</dbReference>
<sequence>MKRGNPSVFSHCLLLKVLVLLEIAMGDPRGQTVQITCGRQLEHNSTLFVPNFVATMENISEQMRTSGFGMATIGTGPDTNYGLAQCYGDLTLLDCVLCYAQARTVLPQCFPYNSGRIYLDGCFMRADNYSFFHEYKGPSDRAICGNRTRKNSRFQEAAMQAVNRAVASAPSNKGYARAQVAVAGTSNESAYVLVDCWRNLDQSSCRACLENATASILGCLPWSEARALNTGCFMRYSDIDFLNKKPGSGTSRATKIVIAVSVVSSVVVLMVGVAIGHHIWKNRYIQKKRRGSFDAEKMSKTLNDSSLNFKYSTIEKATGSFDSSNKLGQGGFGTVYKGVLPDGREIAVKRLFFNNRHRAADFYNEVNMISSVEHKNLVRLLGCSCSGPESLLVYEYLPNKSLDRFIFDQTRGKALNWEKRYDIIIGTAEGLVYLHENSKSRIIHRDIKASNILLDSRLRAKIADFGLARSFQEDQSHISTAIAGTLGYMAPEYLAHGQLTEKADVYSFGVLLLEIVTGRQNNRSKASEYSDSLVTITWKHYQSRTVEELFDPNLTLQNHKDDYNKNEILRVVHVGLLCTQEIASLRPTMSKALQMLTKKEETLPSPTNPPFIDERTMELNDTCEDPCRPLNTHHSDSIANVSHSSFYPSLVMTGHFDEEL</sequence>
<dbReference type="GO" id="GO:0005524">
    <property type="term" value="F:ATP binding"/>
    <property type="evidence" value="ECO:0007669"/>
    <property type="project" value="UniProtKB-UniRule"/>
</dbReference>
<dbReference type="PROSITE" id="PS50011">
    <property type="entry name" value="PROTEIN_KINASE_DOM"/>
    <property type="match status" value="1"/>
</dbReference>
<evidence type="ECO:0000313" key="23">
    <source>
        <dbReference type="Proteomes" id="UP000796880"/>
    </source>
</evidence>
<dbReference type="Gene3D" id="1.10.510.10">
    <property type="entry name" value="Transferase(Phosphotransferase) domain 1"/>
    <property type="match status" value="1"/>
</dbReference>
<keyword evidence="2" id="KW-0723">Serine/threonine-protein kinase</keyword>
<evidence type="ECO:0000256" key="16">
    <source>
        <dbReference type="ARBA" id="ARBA00047951"/>
    </source>
</evidence>
<evidence type="ECO:0000256" key="1">
    <source>
        <dbReference type="ARBA" id="ARBA00004167"/>
    </source>
</evidence>
<evidence type="ECO:0008006" key="24">
    <source>
        <dbReference type="Google" id="ProtNLM"/>
    </source>
</evidence>
<keyword evidence="8 17" id="KW-0547">Nucleotide-binding</keyword>
<feature type="transmembrane region" description="Helical" evidence="18">
    <location>
        <begin position="256"/>
        <end position="280"/>
    </location>
</feature>
<dbReference type="PROSITE" id="PS51473">
    <property type="entry name" value="GNK2"/>
    <property type="match status" value="2"/>
</dbReference>
<evidence type="ECO:0000256" key="14">
    <source>
        <dbReference type="ARBA" id="ARBA00023180"/>
    </source>
</evidence>
<dbReference type="GO" id="GO:0004674">
    <property type="term" value="F:protein serine/threonine kinase activity"/>
    <property type="evidence" value="ECO:0007669"/>
    <property type="project" value="UniProtKB-KW"/>
</dbReference>
<evidence type="ECO:0000259" key="21">
    <source>
        <dbReference type="PROSITE" id="PS51473"/>
    </source>
</evidence>
<gene>
    <name evidence="22" type="ORF">FNV43_RR25960</name>
</gene>
<dbReference type="InterPro" id="IPR038408">
    <property type="entry name" value="GNK2_sf"/>
</dbReference>
<evidence type="ECO:0000256" key="4">
    <source>
        <dbReference type="ARBA" id="ARBA00022679"/>
    </source>
</evidence>
<dbReference type="InterPro" id="IPR008271">
    <property type="entry name" value="Ser/Thr_kinase_AS"/>
</dbReference>
<dbReference type="Pfam" id="PF01657">
    <property type="entry name" value="Stress-antifung"/>
    <property type="match status" value="2"/>
</dbReference>
<dbReference type="FunFam" id="3.30.430.20:FF:000015">
    <property type="entry name" value="Cysteine-rich receptor-like protein kinase 3"/>
    <property type="match status" value="1"/>
</dbReference>
<dbReference type="SMART" id="SM00220">
    <property type="entry name" value="S_TKc"/>
    <property type="match status" value="1"/>
</dbReference>